<reference evidence="1 2" key="1">
    <citation type="submission" date="2020-08" db="EMBL/GenBank/DDBJ databases">
        <title>Complete genome sequence of Entomobacter blattae G55GP.</title>
        <authorList>
            <person name="Poehlein A."/>
            <person name="Guzman J."/>
            <person name="Daniel R."/>
            <person name="Vilcinskas A."/>
        </authorList>
    </citation>
    <scope>NUCLEOTIDE SEQUENCE [LARGE SCALE GENOMIC DNA]</scope>
    <source>
        <strain evidence="1 2">G55GP</strain>
    </source>
</reference>
<dbReference type="Proteomes" id="UP000516349">
    <property type="component" value="Chromosome"/>
</dbReference>
<protein>
    <submittedName>
        <fullName evidence="1">Uncharacterized protein</fullName>
    </submittedName>
</protein>
<proteinExistence type="predicted"/>
<keyword evidence="2" id="KW-1185">Reference proteome</keyword>
<name>A0A7H1NQW6_9PROT</name>
<evidence type="ECO:0000313" key="2">
    <source>
        <dbReference type="Proteomes" id="UP000516349"/>
    </source>
</evidence>
<evidence type="ECO:0000313" key="1">
    <source>
        <dbReference type="EMBL" id="QNT78176.1"/>
    </source>
</evidence>
<accession>A0A7H1NQW6</accession>
<dbReference type="EMBL" id="CP060244">
    <property type="protein sequence ID" value="QNT78176.1"/>
    <property type="molecule type" value="Genomic_DNA"/>
</dbReference>
<sequence length="94" mass="10365">MKPSKMATTYLLGIMLAVVSGDMNLLPSDISCYVALLVIICNLIASHVKPPQEGSKLVYAYQMISWLAGNFGWAQNKIKQEMRENNPPLVGKNP</sequence>
<gene>
    <name evidence="1" type="ORF">JGUZn3_09450</name>
</gene>
<dbReference type="KEGG" id="ebla:JGUZn3_09450"/>
<organism evidence="1 2">
    <name type="scientific">Entomobacter blattae</name>
    <dbReference type="NCBI Taxonomy" id="2762277"/>
    <lineage>
        <taxon>Bacteria</taxon>
        <taxon>Pseudomonadati</taxon>
        <taxon>Pseudomonadota</taxon>
        <taxon>Alphaproteobacteria</taxon>
        <taxon>Acetobacterales</taxon>
        <taxon>Acetobacteraceae</taxon>
        <taxon>Entomobacter</taxon>
    </lineage>
</organism>
<dbReference type="AlphaFoldDB" id="A0A7H1NQW6"/>